<protein>
    <submittedName>
        <fullName evidence="1">Uncharacterized protein</fullName>
    </submittedName>
</protein>
<name>A0ACC0CAZ6_CATRO</name>
<reference evidence="2" key="1">
    <citation type="journal article" date="2023" name="Nat. Plants">
        <title>Single-cell RNA sequencing provides a high-resolution roadmap for understanding the multicellular compartmentation of specialized metabolism.</title>
        <authorList>
            <person name="Sun S."/>
            <person name="Shen X."/>
            <person name="Li Y."/>
            <person name="Li Y."/>
            <person name="Wang S."/>
            <person name="Li R."/>
            <person name="Zhang H."/>
            <person name="Shen G."/>
            <person name="Guo B."/>
            <person name="Wei J."/>
            <person name="Xu J."/>
            <person name="St-Pierre B."/>
            <person name="Chen S."/>
            <person name="Sun C."/>
        </authorList>
    </citation>
    <scope>NUCLEOTIDE SEQUENCE [LARGE SCALE GENOMIC DNA]</scope>
</reference>
<sequence>MDPNLWIVRMTMRVPSYYECPNKREANGSAALGIYTHSGAFLDMVSGSPIDDLVESGTIRLLDWNDSMTDIQLVCRENESRVDTYVPEIYSRQTYRKTYQANFHPVLTENFWRNVPFNFTFYSLNMKKEVDRKRGKRFLGK</sequence>
<dbReference type="EMBL" id="CM044701">
    <property type="protein sequence ID" value="KAI5682100.1"/>
    <property type="molecule type" value="Genomic_DNA"/>
</dbReference>
<proteinExistence type="predicted"/>
<comment type="caution">
    <text evidence="1">The sequence shown here is derived from an EMBL/GenBank/DDBJ whole genome shotgun (WGS) entry which is preliminary data.</text>
</comment>
<keyword evidence="2" id="KW-1185">Reference proteome</keyword>
<evidence type="ECO:0000313" key="2">
    <source>
        <dbReference type="Proteomes" id="UP001060085"/>
    </source>
</evidence>
<gene>
    <name evidence="1" type="ORF">M9H77_03328</name>
</gene>
<organism evidence="1 2">
    <name type="scientific">Catharanthus roseus</name>
    <name type="common">Madagascar periwinkle</name>
    <name type="synonym">Vinca rosea</name>
    <dbReference type="NCBI Taxonomy" id="4058"/>
    <lineage>
        <taxon>Eukaryota</taxon>
        <taxon>Viridiplantae</taxon>
        <taxon>Streptophyta</taxon>
        <taxon>Embryophyta</taxon>
        <taxon>Tracheophyta</taxon>
        <taxon>Spermatophyta</taxon>
        <taxon>Magnoliopsida</taxon>
        <taxon>eudicotyledons</taxon>
        <taxon>Gunneridae</taxon>
        <taxon>Pentapetalae</taxon>
        <taxon>asterids</taxon>
        <taxon>lamiids</taxon>
        <taxon>Gentianales</taxon>
        <taxon>Apocynaceae</taxon>
        <taxon>Rauvolfioideae</taxon>
        <taxon>Vinceae</taxon>
        <taxon>Catharanthinae</taxon>
        <taxon>Catharanthus</taxon>
    </lineage>
</organism>
<dbReference type="Proteomes" id="UP001060085">
    <property type="component" value="Linkage Group LG01"/>
</dbReference>
<evidence type="ECO:0000313" key="1">
    <source>
        <dbReference type="EMBL" id="KAI5682100.1"/>
    </source>
</evidence>
<accession>A0ACC0CAZ6</accession>